<evidence type="ECO:0000256" key="3">
    <source>
        <dbReference type="ARBA" id="ARBA00009947"/>
    </source>
</evidence>
<dbReference type="GO" id="GO:0042393">
    <property type="term" value="F:histone binding"/>
    <property type="evidence" value="ECO:0007669"/>
    <property type="project" value="UniProtKB-ARBA"/>
</dbReference>
<evidence type="ECO:0000256" key="1">
    <source>
        <dbReference type="ARBA" id="ARBA00004123"/>
    </source>
</evidence>
<comment type="similarity">
    <text evidence="3 7">Belongs to the nucleosome assembly protein (NAP) family.</text>
</comment>
<dbReference type="FunFam" id="3.30.1120.90:FF:000005">
    <property type="entry name" value="Nucleosome assembly protein11"/>
    <property type="match status" value="1"/>
</dbReference>
<keyword evidence="4" id="KW-0963">Cytoplasm</keyword>
<dbReference type="AlphaFoldDB" id="A0A383WFT2"/>
<organism evidence="10 11">
    <name type="scientific">Tetradesmus obliquus</name>
    <name type="common">Green alga</name>
    <name type="synonym">Acutodesmus obliquus</name>
    <dbReference type="NCBI Taxonomy" id="3088"/>
    <lineage>
        <taxon>Eukaryota</taxon>
        <taxon>Viridiplantae</taxon>
        <taxon>Chlorophyta</taxon>
        <taxon>core chlorophytes</taxon>
        <taxon>Chlorophyceae</taxon>
        <taxon>CS clade</taxon>
        <taxon>Sphaeropleales</taxon>
        <taxon>Scenedesmaceae</taxon>
        <taxon>Tetradesmus</taxon>
    </lineage>
</organism>
<evidence type="ECO:0000256" key="5">
    <source>
        <dbReference type="ARBA" id="ARBA00023186"/>
    </source>
</evidence>
<dbReference type="Pfam" id="PF00956">
    <property type="entry name" value="NAP"/>
    <property type="match status" value="1"/>
</dbReference>
<proteinExistence type="inferred from homology"/>
<keyword evidence="11" id="KW-1185">Reference proteome</keyword>
<name>A0A383WFT2_TETOB</name>
<dbReference type="GO" id="GO:0000724">
    <property type="term" value="P:double-strand break repair via homologous recombination"/>
    <property type="evidence" value="ECO:0007669"/>
    <property type="project" value="UniProtKB-ARBA"/>
</dbReference>
<dbReference type="Gene3D" id="3.30.1120.90">
    <property type="entry name" value="Nucleosome assembly protein"/>
    <property type="match status" value="1"/>
</dbReference>
<dbReference type="Proteomes" id="UP000256970">
    <property type="component" value="Unassembled WGS sequence"/>
</dbReference>
<evidence type="ECO:0000313" key="10">
    <source>
        <dbReference type="EMBL" id="SZX76408.1"/>
    </source>
</evidence>
<dbReference type="EMBL" id="FNXT01001257">
    <property type="protein sequence ID" value="SZX76408.1"/>
    <property type="molecule type" value="Genomic_DNA"/>
</dbReference>
<evidence type="ECO:0000256" key="2">
    <source>
        <dbReference type="ARBA" id="ARBA00004496"/>
    </source>
</evidence>
<dbReference type="InterPro" id="IPR037231">
    <property type="entry name" value="NAP-like_sf"/>
</dbReference>
<reference evidence="10 11" key="1">
    <citation type="submission" date="2016-10" db="EMBL/GenBank/DDBJ databases">
        <authorList>
            <person name="Cai Z."/>
        </authorList>
    </citation>
    <scope>NUCLEOTIDE SEQUENCE [LARGE SCALE GENOMIC DNA]</scope>
</reference>
<evidence type="ECO:0000313" key="11">
    <source>
        <dbReference type="Proteomes" id="UP000256970"/>
    </source>
</evidence>
<evidence type="ECO:0000256" key="8">
    <source>
        <dbReference type="SAM" id="Coils"/>
    </source>
</evidence>
<dbReference type="FunFam" id="1.20.5.1500:FF:000001">
    <property type="entry name" value="Nucleosome assembly protein 1-like 1"/>
    <property type="match status" value="1"/>
</dbReference>
<dbReference type="GO" id="GO:0006334">
    <property type="term" value="P:nucleosome assembly"/>
    <property type="evidence" value="ECO:0007669"/>
    <property type="project" value="InterPro"/>
</dbReference>
<dbReference type="STRING" id="3088.A0A383WFT2"/>
<feature type="coiled-coil region" evidence="8">
    <location>
        <begin position="27"/>
        <end position="54"/>
    </location>
</feature>
<sequence length="340" mass="37516">MAESLQEQMAMMTMDPEDFISSLTPHLRARVNELQTLQGQHDELEKAFRKERAALEEKYAKLYAPLYADRAAIVKGEKEVALPEGETAAAGEPEKGIPGFWATVLARAELVQNEKDADALTYLTDITCESVSGTSKQPAEDGGEETEVETTGFMLTFTFKENPYFTNTVLTKSYHMLDDDEPVLERSEGTEIDWKPGKNITVKVMKKKPKKGARPDAKPQTKLEPVDSFFNFFSPPQVPDDDADMDGEEMEQLHEEIEADYDAGDTIKTKLIPHAVAWFTGEALEDEGIGMFGDDDDEVEDEDDDDDDEAPPRARGGRGPKAAAGAGGAAGEQPQECKQQ</sequence>
<dbReference type="GO" id="GO:0005737">
    <property type="term" value="C:cytoplasm"/>
    <property type="evidence" value="ECO:0007669"/>
    <property type="project" value="UniProtKB-SubCell"/>
</dbReference>
<dbReference type="SUPFAM" id="SSF143113">
    <property type="entry name" value="NAP-like"/>
    <property type="match status" value="1"/>
</dbReference>
<dbReference type="PANTHER" id="PTHR11875">
    <property type="entry name" value="TESTIS-SPECIFIC Y-ENCODED PROTEIN"/>
    <property type="match status" value="1"/>
</dbReference>
<dbReference type="Gene3D" id="1.20.5.1500">
    <property type="match status" value="1"/>
</dbReference>
<evidence type="ECO:0000256" key="7">
    <source>
        <dbReference type="RuleBase" id="RU003876"/>
    </source>
</evidence>
<evidence type="ECO:0000256" key="6">
    <source>
        <dbReference type="ARBA" id="ARBA00023242"/>
    </source>
</evidence>
<evidence type="ECO:0008006" key="12">
    <source>
        <dbReference type="Google" id="ProtNLM"/>
    </source>
</evidence>
<keyword evidence="5" id="KW-0143">Chaperone</keyword>
<comment type="subcellular location">
    <subcellularLocation>
        <location evidence="2">Cytoplasm</location>
    </subcellularLocation>
    <subcellularLocation>
        <location evidence="1">Nucleus</location>
    </subcellularLocation>
</comment>
<protein>
    <recommendedName>
        <fullName evidence="12">Nucleosome assembly protein</fullName>
    </recommendedName>
</protein>
<keyword evidence="8" id="KW-0175">Coiled coil</keyword>
<feature type="compositionally biased region" description="Acidic residues" evidence="9">
    <location>
        <begin position="283"/>
        <end position="309"/>
    </location>
</feature>
<dbReference type="InterPro" id="IPR002164">
    <property type="entry name" value="NAP_family"/>
</dbReference>
<gene>
    <name evidence="10" type="ORF">BQ4739_LOCUS16795</name>
</gene>
<dbReference type="GO" id="GO:0005634">
    <property type="term" value="C:nucleus"/>
    <property type="evidence" value="ECO:0007669"/>
    <property type="project" value="UniProtKB-SubCell"/>
</dbReference>
<evidence type="ECO:0000256" key="4">
    <source>
        <dbReference type="ARBA" id="ARBA00022490"/>
    </source>
</evidence>
<accession>A0A383WFT2</accession>
<keyword evidence="6" id="KW-0539">Nucleus</keyword>
<evidence type="ECO:0000256" key="9">
    <source>
        <dbReference type="SAM" id="MobiDB-lite"/>
    </source>
</evidence>
<feature type="region of interest" description="Disordered" evidence="9">
    <location>
        <begin position="283"/>
        <end position="340"/>
    </location>
</feature>